<feature type="compositionally biased region" description="Low complexity" evidence="1">
    <location>
        <begin position="208"/>
        <end position="217"/>
    </location>
</feature>
<name>A0A9D3RN42_ANGAN</name>
<dbReference type="EMBL" id="JAFIRN010000014">
    <property type="protein sequence ID" value="KAG5836385.1"/>
    <property type="molecule type" value="Genomic_DNA"/>
</dbReference>
<evidence type="ECO:0000313" key="2">
    <source>
        <dbReference type="EMBL" id="KAG5836385.1"/>
    </source>
</evidence>
<gene>
    <name evidence="2" type="ORF">ANANG_G00254080</name>
</gene>
<dbReference type="AlphaFoldDB" id="A0A9D3RN42"/>
<feature type="compositionally biased region" description="Pro residues" evidence="1">
    <location>
        <begin position="218"/>
        <end position="240"/>
    </location>
</feature>
<proteinExistence type="predicted"/>
<reference evidence="2" key="1">
    <citation type="submission" date="2021-01" db="EMBL/GenBank/DDBJ databases">
        <title>A chromosome-scale assembly of European eel, Anguilla anguilla.</title>
        <authorList>
            <person name="Henkel C."/>
            <person name="Jong-Raadsen S.A."/>
            <person name="Dufour S."/>
            <person name="Weltzien F.-A."/>
            <person name="Palstra A.P."/>
            <person name="Pelster B."/>
            <person name="Spaink H.P."/>
            <person name="Van Den Thillart G.E."/>
            <person name="Jansen H."/>
            <person name="Zahm M."/>
            <person name="Klopp C."/>
            <person name="Cedric C."/>
            <person name="Louis A."/>
            <person name="Berthelot C."/>
            <person name="Parey E."/>
            <person name="Roest Crollius H."/>
            <person name="Montfort J."/>
            <person name="Robinson-Rechavi M."/>
            <person name="Bucao C."/>
            <person name="Bouchez O."/>
            <person name="Gislard M."/>
            <person name="Lluch J."/>
            <person name="Milhes M."/>
            <person name="Lampietro C."/>
            <person name="Lopez Roques C."/>
            <person name="Donnadieu C."/>
            <person name="Braasch I."/>
            <person name="Desvignes T."/>
            <person name="Postlethwait J."/>
            <person name="Bobe J."/>
            <person name="Guiguen Y."/>
            <person name="Dirks R."/>
        </authorList>
    </citation>
    <scope>NUCLEOTIDE SEQUENCE</scope>
    <source>
        <strain evidence="2">Tag_6206</strain>
        <tissue evidence="2">Liver</tissue>
    </source>
</reference>
<protein>
    <submittedName>
        <fullName evidence="2">Uncharacterized protein</fullName>
    </submittedName>
</protein>
<dbReference type="Proteomes" id="UP001044222">
    <property type="component" value="Chromosome 14"/>
</dbReference>
<feature type="region of interest" description="Disordered" evidence="1">
    <location>
        <begin position="187"/>
        <end position="243"/>
    </location>
</feature>
<feature type="region of interest" description="Disordered" evidence="1">
    <location>
        <begin position="32"/>
        <end position="57"/>
    </location>
</feature>
<feature type="compositionally biased region" description="Basic and acidic residues" evidence="1">
    <location>
        <begin position="47"/>
        <end position="57"/>
    </location>
</feature>
<organism evidence="2 3">
    <name type="scientific">Anguilla anguilla</name>
    <name type="common">European freshwater eel</name>
    <name type="synonym">Muraena anguilla</name>
    <dbReference type="NCBI Taxonomy" id="7936"/>
    <lineage>
        <taxon>Eukaryota</taxon>
        <taxon>Metazoa</taxon>
        <taxon>Chordata</taxon>
        <taxon>Craniata</taxon>
        <taxon>Vertebrata</taxon>
        <taxon>Euteleostomi</taxon>
        <taxon>Actinopterygii</taxon>
        <taxon>Neopterygii</taxon>
        <taxon>Teleostei</taxon>
        <taxon>Anguilliformes</taxon>
        <taxon>Anguillidae</taxon>
        <taxon>Anguilla</taxon>
    </lineage>
</organism>
<evidence type="ECO:0000256" key="1">
    <source>
        <dbReference type="SAM" id="MobiDB-lite"/>
    </source>
</evidence>
<accession>A0A9D3RN42</accession>
<evidence type="ECO:0000313" key="3">
    <source>
        <dbReference type="Proteomes" id="UP001044222"/>
    </source>
</evidence>
<keyword evidence="3" id="KW-1185">Reference proteome</keyword>
<sequence>MGLGRPRPHYSSSHWGNQHKRKAFWEALEFSEEEDDDEDVAGAGRPGDYKLQQDVDRDASVWTSQNCFKADSRRVDIENANRSSGGVPDTGHSTSSVCTLAEGAEADGEALVDEGAGVPWEPELQGLLDALRKMALPPHWVGLLGRGPACRCCSAPGAPPWPTRRCSSTRASSTRSACRASRCCSRTRCTASTPPPAHRRPRGGAAAGPGALRRVPGLPGPGPRPGPPPVPPRPPAPSPSQQPFVPVRAAVCAFLVLKTEERCEHCRDGARGP</sequence>
<comment type="caution">
    <text evidence="2">The sequence shown here is derived from an EMBL/GenBank/DDBJ whole genome shotgun (WGS) entry which is preliminary data.</text>
</comment>